<dbReference type="PROSITE" id="PS00092">
    <property type="entry name" value="N6_MTASE"/>
    <property type="match status" value="1"/>
</dbReference>
<dbReference type="GO" id="GO:0032259">
    <property type="term" value="P:methylation"/>
    <property type="evidence" value="ECO:0007669"/>
    <property type="project" value="UniProtKB-KW"/>
</dbReference>
<dbReference type="AlphaFoldDB" id="A0A5B9D633"/>
<reference evidence="7 8" key="1">
    <citation type="journal article" date="2020" name="Nature">
        <title>Isolation of an archaeon at the prokaryote-eukaryote interface.</title>
        <authorList>
            <person name="Imachi H."/>
            <person name="Nobu M.K."/>
            <person name="Nakahara N."/>
            <person name="Morono Y."/>
            <person name="Ogawara M."/>
            <person name="Takaki Y."/>
            <person name="Takano Y."/>
            <person name="Uematsu K."/>
            <person name="Ikuta T."/>
            <person name="Ito M."/>
            <person name="Matsui Y."/>
            <person name="Miyazaki M."/>
            <person name="Murata K."/>
            <person name="Saito Y."/>
            <person name="Sakai S."/>
            <person name="Song C."/>
            <person name="Tasumi E."/>
            <person name="Yamanaka Y."/>
            <person name="Yamaguchi T."/>
            <person name="Kamagata Y."/>
            <person name="Tamaki H."/>
            <person name="Takai K."/>
        </authorList>
    </citation>
    <scope>NUCLEOTIDE SEQUENCE [LARGE SCALE GENOMIC DNA]</scope>
    <source>
        <strain evidence="7 8">MK-D1</strain>
    </source>
</reference>
<sequence length="695" mass="81960">MKENLNHPYLSTRNKPSKKLILRMIPTRKIKKLILSIKKILNNHIQIEFTNEELSVNLISINLIVSEFIETRNWLQKLEIPIKRELKRAFWEIYLNKGQFDFDFKFINNLNEKLSNEFKNTISEIFEKETPFSTENIFLNDPILTDIQILSNIIQYFHFLNDDHEEDNTRKASGSYYTPPSVILYILNRLKSDILMKLVRSDNIRILDYSCGMGAFLIYAAAFVSFQNFKNVNFSFWGFDYDPYIIKICNYLLKLLTFHPGFSEMFQKISFVHADSLESLTEIQWKDLLRKNSQNNIKIPSNFNEEIVDIIITNPPYKSWGLGRVGTLKNDNADKYRKIFSTAEYKISYYALFIERAIQFLKPGGWGAFVLPDSFLMGKYYQKLRSFLLSKSILLEICLFEKNFWSQANSGLPVILILQKISGDTNQLEVEMRSIKCIFRNNEVFLLQEYKMNPKFFQNQPKKRFRLFFSKDTENFTTKFEKNTIPLKNYFEIHHGIRSKTGIGKERITSRMKKNHYWKRGLISGNSIVPYLIHYQGHFIMVKPDMLFSGGFNPTHIEQEKIILRRTGDRLIAAVDTDGFYHSNTLLYLIPRKDVNSPISLYALCTILNSIIFNRFYQLITLKKNRTLPQVEIDTLNELPLKINKHIIQQLDGVGRILHRIRRTNQIHPLNEEDQKDIDELLYLIEKTVENLYLE</sequence>
<dbReference type="PANTHER" id="PTHR33841:SF6">
    <property type="entry name" value="TYPE II METHYLTRANSFERASE M.HINDII"/>
    <property type="match status" value="1"/>
</dbReference>
<dbReference type="InterPro" id="IPR003356">
    <property type="entry name" value="DNA_methylase_A-5"/>
</dbReference>
<keyword evidence="8" id="KW-1185">Reference proteome</keyword>
<dbReference type="InterPro" id="IPR023135">
    <property type="entry name" value="N6_DNA_MeTrfase_TaqI_C"/>
</dbReference>
<proteinExistence type="predicted"/>
<dbReference type="PANTHER" id="PTHR33841">
    <property type="entry name" value="DNA METHYLTRANSFERASE YEEA-RELATED"/>
    <property type="match status" value="1"/>
</dbReference>
<reference evidence="7 8" key="2">
    <citation type="journal article" date="2024" name="Int. J. Syst. Evol. Microbiol.">
        <title>Promethearchaeum syntrophicum gen. nov., sp. nov., an anaerobic, obligately syntrophic archaeon, the first isolate of the lineage 'Asgard' archaea, and proposal of the new archaeal phylum Promethearchaeota phyl. nov. and kingdom Promethearchaeati regn. nov.</title>
        <authorList>
            <person name="Imachi H."/>
            <person name="Nobu M.K."/>
            <person name="Kato S."/>
            <person name="Takaki Y."/>
            <person name="Miyazaki M."/>
            <person name="Miyata M."/>
            <person name="Ogawara M."/>
            <person name="Saito Y."/>
            <person name="Sakai S."/>
            <person name="Tahara Y.O."/>
            <person name="Takano Y."/>
            <person name="Tasumi E."/>
            <person name="Uematsu K."/>
            <person name="Yoshimura T."/>
            <person name="Itoh T."/>
            <person name="Ohkuma M."/>
            <person name="Takai K."/>
        </authorList>
    </citation>
    <scope>NUCLEOTIDE SEQUENCE [LARGE SCALE GENOMIC DNA]</scope>
    <source>
        <strain evidence="7 8">MK-D1</strain>
    </source>
</reference>
<organism evidence="7 8">
    <name type="scientific">Promethearchaeum syntrophicum</name>
    <dbReference type="NCBI Taxonomy" id="2594042"/>
    <lineage>
        <taxon>Archaea</taxon>
        <taxon>Promethearchaeati</taxon>
        <taxon>Promethearchaeota</taxon>
        <taxon>Promethearchaeia</taxon>
        <taxon>Promethearchaeales</taxon>
        <taxon>Promethearchaeaceae</taxon>
        <taxon>Promethearchaeum</taxon>
    </lineage>
</organism>
<dbReference type="InterPro" id="IPR050953">
    <property type="entry name" value="N4_N6_ade-DNA_methylase"/>
</dbReference>
<dbReference type="REBASE" id="685122">
    <property type="entry name" value="M.AarMKD1ORF411P"/>
</dbReference>
<evidence type="ECO:0000256" key="6">
    <source>
        <dbReference type="ARBA" id="ARBA00047942"/>
    </source>
</evidence>
<dbReference type="GO" id="GO:0003677">
    <property type="term" value="F:DNA binding"/>
    <property type="evidence" value="ECO:0007669"/>
    <property type="project" value="UniProtKB-KW"/>
</dbReference>
<dbReference type="GO" id="GO:0008170">
    <property type="term" value="F:N-methyltransferase activity"/>
    <property type="evidence" value="ECO:0007669"/>
    <property type="project" value="InterPro"/>
</dbReference>
<name>A0A5B9D633_9ARCH</name>
<dbReference type="Pfam" id="PF02384">
    <property type="entry name" value="N6_Mtase"/>
    <property type="match status" value="1"/>
</dbReference>
<comment type="catalytic activity">
    <reaction evidence="6">
        <text>a 2'-deoxyadenosine in DNA + S-adenosyl-L-methionine = an N(6)-methyl-2'-deoxyadenosine in DNA + S-adenosyl-L-homocysteine + H(+)</text>
        <dbReference type="Rhea" id="RHEA:15197"/>
        <dbReference type="Rhea" id="RHEA-COMP:12418"/>
        <dbReference type="Rhea" id="RHEA-COMP:12419"/>
        <dbReference type="ChEBI" id="CHEBI:15378"/>
        <dbReference type="ChEBI" id="CHEBI:57856"/>
        <dbReference type="ChEBI" id="CHEBI:59789"/>
        <dbReference type="ChEBI" id="CHEBI:90615"/>
        <dbReference type="ChEBI" id="CHEBI:90616"/>
        <dbReference type="EC" id="2.1.1.72"/>
    </reaction>
</comment>
<evidence type="ECO:0000256" key="2">
    <source>
        <dbReference type="ARBA" id="ARBA00022603"/>
    </source>
</evidence>
<keyword evidence="2 7" id="KW-0489">Methyltransferase</keyword>
<keyword evidence="5" id="KW-0238">DNA-binding</keyword>
<dbReference type="GO" id="GO:0009007">
    <property type="term" value="F:site-specific DNA-methyltransferase (adenine-specific) activity"/>
    <property type="evidence" value="ECO:0007669"/>
    <property type="project" value="UniProtKB-EC"/>
</dbReference>
<dbReference type="EMBL" id="CP042905">
    <property type="protein sequence ID" value="QEE14598.2"/>
    <property type="molecule type" value="Genomic_DNA"/>
</dbReference>
<evidence type="ECO:0000256" key="5">
    <source>
        <dbReference type="ARBA" id="ARBA00023125"/>
    </source>
</evidence>
<dbReference type="PRINTS" id="PR00507">
    <property type="entry name" value="N12N6MTFRASE"/>
</dbReference>
<dbReference type="Gene3D" id="3.40.50.150">
    <property type="entry name" value="Vaccinia Virus protein VP39"/>
    <property type="match status" value="1"/>
</dbReference>
<dbReference type="Proteomes" id="UP000321408">
    <property type="component" value="Chromosome"/>
</dbReference>
<accession>A0A5B9D633</accession>
<keyword evidence="4" id="KW-0680">Restriction system</keyword>
<protein>
    <recommendedName>
        <fullName evidence="1">site-specific DNA-methyltransferase (adenine-specific)</fullName>
        <ecNumber evidence="1">2.1.1.72</ecNumber>
    </recommendedName>
</protein>
<dbReference type="Gene3D" id="3.90.220.10">
    <property type="entry name" value="Adenine-n6-DNA-methyltransferase Taqi, Chain A, domain 2"/>
    <property type="match status" value="1"/>
</dbReference>
<evidence type="ECO:0000256" key="3">
    <source>
        <dbReference type="ARBA" id="ARBA00022679"/>
    </source>
</evidence>
<dbReference type="SUPFAM" id="SSF53335">
    <property type="entry name" value="S-adenosyl-L-methionine-dependent methyltransferases"/>
    <property type="match status" value="1"/>
</dbReference>
<dbReference type="InterPro" id="IPR029063">
    <property type="entry name" value="SAM-dependent_MTases_sf"/>
</dbReference>
<keyword evidence="3" id="KW-0808">Transferase</keyword>
<evidence type="ECO:0000256" key="4">
    <source>
        <dbReference type="ARBA" id="ARBA00022747"/>
    </source>
</evidence>
<dbReference type="InterPro" id="IPR025931">
    <property type="entry name" value="TaqI_C"/>
</dbReference>
<evidence type="ECO:0000256" key="1">
    <source>
        <dbReference type="ARBA" id="ARBA00011900"/>
    </source>
</evidence>
<evidence type="ECO:0000313" key="7">
    <source>
        <dbReference type="EMBL" id="QEE14598.2"/>
    </source>
</evidence>
<dbReference type="CDD" id="cd02440">
    <property type="entry name" value="AdoMet_MTases"/>
    <property type="match status" value="1"/>
</dbReference>
<dbReference type="EC" id="2.1.1.72" evidence="1"/>
<dbReference type="InterPro" id="IPR002052">
    <property type="entry name" value="DNA_methylase_N6_adenine_CS"/>
</dbReference>
<evidence type="ECO:0000313" key="8">
    <source>
        <dbReference type="Proteomes" id="UP000321408"/>
    </source>
</evidence>
<dbReference type="Pfam" id="PF12950">
    <property type="entry name" value="TaqI_C"/>
    <property type="match status" value="1"/>
</dbReference>
<dbReference type="GO" id="GO:0009307">
    <property type="term" value="P:DNA restriction-modification system"/>
    <property type="evidence" value="ECO:0007669"/>
    <property type="project" value="UniProtKB-KW"/>
</dbReference>
<dbReference type="KEGG" id="psyt:DSAG12_00411"/>
<gene>
    <name evidence="7" type="ORF">DSAG12_00411</name>
</gene>